<gene>
    <name evidence="1" type="ORF">TM448A03496_0015</name>
    <name evidence="2" type="ORF">TM448B05255_0003</name>
</gene>
<name>A0A6H2A0Z6_9ZZZZ</name>
<sequence>MTTEAKNELRRIVSNLDNETIISKRDEYYKKVSEALEGKTVSDLFAELNIRNEKTDYDSNMIVFFDVLDSEKTRRTL</sequence>
<dbReference type="EMBL" id="MT145126">
    <property type="protein sequence ID" value="QJI03861.1"/>
    <property type="molecule type" value="Genomic_DNA"/>
</dbReference>
<organism evidence="1">
    <name type="scientific">viral metagenome</name>
    <dbReference type="NCBI Taxonomy" id="1070528"/>
    <lineage>
        <taxon>unclassified sequences</taxon>
        <taxon>metagenomes</taxon>
        <taxon>organismal metagenomes</taxon>
    </lineage>
</organism>
<reference evidence="1" key="1">
    <citation type="submission" date="2020-03" db="EMBL/GenBank/DDBJ databases">
        <title>The deep terrestrial virosphere.</title>
        <authorList>
            <person name="Holmfeldt K."/>
            <person name="Nilsson E."/>
            <person name="Simone D."/>
            <person name="Lopez-Fernandez M."/>
            <person name="Wu X."/>
            <person name="de Brujin I."/>
            <person name="Lundin D."/>
            <person name="Andersson A."/>
            <person name="Bertilsson S."/>
            <person name="Dopson M."/>
        </authorList>
    </citation>
    <scope>NUCLEOTIDE SEQUENCE</scope>
    <source>
        <strain evidence="1">TM448A03496</strain>
        <strain evidence="2">TM448B05255</strain>
    </source>
</reference>
<dbReference type="EMBL" id="MT144419">
    <property type="protein sequence ID" value="QJA53409.1"/>
    <property type="molecule type" value="Genomic_DNA"/>
</dbReference>
<proteinExistence type="predicted"/>
<evidence type="ECO:0000313" key="1">
    <source>
        <dbReference type="EMBL" id="QJA53409.1"/>
    </source>
</evidence>
<protein>
    <submittedName>
        <fullName evidence="1">Uncharacterized protein</fullName>
    </submittedName>
</protein>
<dbReference type="AlphaFoldDB" id="A0A6H2A0Z6"/>
<accession>A0A6H2A0Z6</accession>
<evidence type="ECO:0000313" key="2">
    <source>
        <dbReference type="EMBL" id="QJI03861.1"/>
    </source>
</evidence>